<feature type="compositionally biased region" description="Gly residues" evidence="1">
    <location>
        <begin position="46"/>
        <end position="60"/>
    </location>
</feature>
<evidence type="ECO:0000256" key="1">
    <source>
        <dbReference type="SAM" id="MobiDB-lite"/>
    </source>
</evidence>
<dbReference type="Proteomes" id="UP000727907">
    <property type="component" value="Unassembled WGS sequence"/>
</dbReference>
<dbReference type="EMBL" id="JAHOPB010000001">
    <property type="protein sequence ID" value="MBU8875480.1"/>
    <property type="molecule type" value="Genomic_DNA"/>
</dbReference>
<feature type="signal peptide" evidence="2">
    <location>
        <begin position="1"/>
        <end position="19"/>
    </location>
</feature>
<comment type="caution">
    <text evidence="3">The sequence shown here is derived from an EMBL/GenBank/DDBJ whole genome shotgun (WGS) entry which is preliminary data.</text>
</comment>
<organism evidence="3 4">
    <name type="scientific">Reyranella humidisoli</name>
    <dbReference type="NCBI Taxonomy" id="2849149"/>
    <lineage>
        <taxon>Bacteria</taxon>
        <taxon>Pseudomonadati</taxon>
        <taxon>Pseudomonadota</taxon>
        <taxon>Alphaproteobacteria</taxon>
        <taxon>Hyphomicrobiales</taxon>
        <taxon>Reyranellaceae</taxon>
        <taxon>Reyranella</taxon>
    </lineage>
</organism>
<feature type="chain" id="PRO_5047016291" evidence="2">
    <location>
        <begin position="20"/>
        <end position="112"/>
    </location>
</feature>
<sequence length="112" mass="10755">MKALLFVLPGLVFAAPASAQQIAQGGQGGTIGGTVGGTIGSTVGQPVGGSPTGSTMGGAQGVPLSPYATGLPGSDVPSYGQAIRPPDGLPGIPYPADGLILTPAQPGYENDP</sequence>
<keyword evidence="4" id="KW-1185">Reference proteome</keyword>
<proteinExistence type="predicted"/>
<dbReference type="RefSeq" id="WP_216962782.1">
    <property type="nucleotide sequence ID" value="NZ_JAHOPB010000001.1"/>
</dbReference>
<feature type="region of interest" description="Disordered" evidence="1">
    <location>
        <begin position="42"/>
        <end position="70"/>
    </location>
</feature>
<gene>
    <name evidence="3" type="ORF">KQ910_17020</name>
</gene>
<evidence type="ECO:0000313" key="4">
    <source>
        <dbReference type="Proteomes" id="UP000727907"/>
    </source>
</evidence>
<protein>
    <submittedName>
        <fullName evidence="3">Uncharacterized protein</fullName>
    </submittedName>
</protein>
<name>A0ABS6IN85_9HYPH</name>
<feature type="region of interest" description="Disordered" evidence="1">
    <location>
        <begin position="93"/>
        <end position="112"/>
    </location>
</feature>
<evidence type="ECO:0000313" key="3">
    <source>
        <dbReference type="EMBL" id="MBU8875480.1"/>
    </source>
</evidence>
<evidence type="ECO:0000256" key="2">
    <source>
        <dbReference type="SAM" id="SignalP"/>
    </source>
</evidence>
<reference evidence="3 4" key="1">
    <citation type="submission" date="2021-06" db="EMBL/GenBank/DDBJ databases">
        <authorList>
            <person name="Lee D.H."/>
        </authorList>
    </citation>
    <scope>NUCLEOTIDE SEQUENCE [LARGE SCALE GENOMIC DNA]</scope>
    <source>
        <strain evidence="3 4">MMS21-HV4-11</strain>
    </source>
</reference>
<keyword evidence="2" id="KW-0732">Signal</keyword>
<accession>A0ABS6IN85</accession>